<name>A0ABD0K8Z9_9CAEN</name>
<dbReference type="AlphaFoldDB" id="A0ABD0K8Z9"/>
<gene>
    <name evidence="3" type="ORF">BaRGS_00025133</name>
</gene>
<sequence length="370" mass="38475">MKLCLAVVLMVAAAVRGQDPALWDCRRLNFECKFGGVCRAADAAGVFAGTCDCTAAAGQTAGDANPCADAAAATCSAAELATCDATGTDTCLSLSSAVTCYCKDGYMVVVDCHTSVNSMAITVTPYPGNIAAGGNTPRVYTTAYDPQDPAAPAACLFDETTAGLVYDKSFDISDPANLPCGITTTIDPTADVLITAKCTFNAANALLDEVSDVQNVDTELQGFESTDIVSPVAMQVQVENPGTGAFADAGATPINLGAKLRLYFFMEENLNFDSMLVQQCSMQNDDDDLATDFESITLVNSDGCPVFTPGIVTEDHETEDPANFDLTGSGATVAGQAVIVPVKAVKFLKTAEDKVYFECDVLVCPSGSTD</sequence>
<feature type="non-terminal residue" evidence="3">
    <location>
        <position position="370"/>
    </location>
</feature>
<evidence type="ECO:0000313" key="4">
    <source>
        <dbReference type="Proteomes" id="UP001519460"/>
    </source>
</evidence>
<dbReference type="EMBL" id="JACVVK020000224">
    <property type="protein sequence ID" value="KAK7483580.1"/>
    <property type="molecule type" value="Genomic_DNA"/>
</dbReference>
<feature type="signal peptide" evidence="1">
    <location>
        <begin position="1"/>
        <end position="17"/>
    </location>
</feature>
<protein>
    <recommendedName>
        <fullName evidence="2">ZP domain-containing protein</fullName>
    </recommendedName>
</protein>
<feature type="non-terminal residue" evidence="3">
    <location>
        <position position="1"/>
    </location>
</feature>
<keyword evidence="4" id="KW-1185">Reference proteome</keyword>
<proteinExistence type="predicted"/>
<evidence type="ECO:0000256" key="1">
    <source>
        <dbReference type="SAM" id="SignalP"/>
    </source>
</evidence>
<dbReference type="PROSITE" id="PS51034">
    <property type="entry name" value="ZP_2"/>
    <property type="match status" value="1"/>
</dbReference>
<dbReference type="Proteomes" id="UP001519460">
    <property type="component" value="Unassembled WGS sequence"/>
</dbReference>
<evidence type="ECO:0000313" key="3">
    <source>
        <dbReference type="EMBL" id="KAK7483580.1"/>
    </source>
</evidence>
<comment type="caution">
    <text evidence="3">The sequence shown here is derived from an EMBL/GenBank/DDBJ whole genome shotgun (WGS) entry which is preliminary data.</text>
</comment>
<feature type="chain" id="PRO_5044897053" description="ZP domain-containing protein" evidence="1">
    <location>
        <begin position="18"/>
        <end position="370"/>
    </location>
</feature>
<organism evidence="3 4">
    <name type="scientific">Batillaria attramentaria</name>
    <dbReference type="NCBI Taxonomy" id="370345"/>
    <lineage>
        <taxon>Eukaryota</taxon>
        <taxon>Metazoa</taxon>
        <taxon>Spiralia</taxon>
        <taxon>Lophotrochozoa</taxon>
        <taxon>Mollusca</taxon>
        <taxon>Gastropoda</taxon>
        <taxon>Caenogastropoda</taxon>
        <taxon>Sorbeoconcha</taxon>
        <taxon>Cerithioidea</taxon>
        <taxon>Batillariidae</taxon>
        <taxon>Batillaria</taxon>
    </lineage>
</organism>
<feature type="domain" description="ZP" evidence="2">
    <location>
        <begin position="82"/>
        <end position="370"/>
    </location>
</feature>
<dbReference type="InterPro" id="IPR001507">
    <property type="entry name" value="ZP_dom"/>
</dbReference>
<reference evidence="3 4" key="1">
    <citation type="journal article" date="2023" name="Sci. Data">
        <title>Genome assembly of the Korean intertidal mud-creeper Batillaria attramentaria.</title>
        <authorList>
            <person name="Patra A.K."/>
            <person name="Ho P.T."/>
            <person name="Jun S."/>
            <person name="Lee S.J."/>
            <person name="Kim Y."/>
            <person name="Won Y.J."/>
        </authorList>
    </citation>
    <scope>NUCLEOTIDE SEQUENCE [LARGE SCALE GENOMIC DNA]</scope>
    <source>
        <strain evidence="3">Wonlab-2016</strain>
    </source>
</reference>
<accession>A0ABD0K8Z9</accession>
<keyword evidence="1" id="KW-0732">Signal</keyword>
<evidence type="ECO:0000259" key="2">
    <source>
        <dbReference type="PROSITE" id="PS51034"/>
    </source>
</evidence>